<comment type="subcellular location">
    <subcellularLocation>
        <location evidence="1">Membrane</location>
        <topology evidence="1">Multi-pass membrane protein</topology>
    </subcellularLocation>
</comment>
<feature type="transmembrane region" description="Helical" evidence="9">
    <location>
        <begin position="180"/>
        <end position="200"/>
    </location>
</feature>
<evidence type="ECO:0000313" key="11">
    <source>
        <dbReference type="Proteomes" id="UP000250321"/>
    </source>
</evidence>
<evidence type="ECO:0000256" key="3">
    <source>
        <dbReference type="ARBA" id="ARBA00008321"/>
    </source>
</evidence>
<dbReference type="GO" id="GO:0006506">
    <property type="term" value="P:GPI anchor biosynthetic process"/>
    <property type="evidence" value="ECO:0007669"/>
    <property type="project" value="UniProtKB-UniPathway"/>
</dbReference>
<feature type="transmembrane region" description="Helical" evidence="9">
    <location>
        <begin position="206"/>
        <end position="228"/>
    </location>
</feature>
<feature type="region of interest" description="Disordered" evidence="8">
    <location>
        <begin position="436"/>
        <end position="470"/>
    </location>
</feature>
<sequence length="470" mass="53281">MDTSMTERTSPAQTKWRKVAYGGMQPGFDDNHTDESFLEEMVTNANVGKRNMLKVMQDSVSISQYLCIVALIGLVWIYTLKSTLNENSLLLLDVTLLGLGFLILLLTQEMFSRNLLFHYFLNISFFTTGLYLLAPIYQTLTRSISSDSIWAVTVSLLVLHLFLHDYFGSTIRTLGAANNPTLTSCISLNASVVASVFIASRLPSSQLVFAMMLFSLQVFLFAPLFHFFSFSRDSNLSQLLLRLLPPLSISLAQYCHRPLSIKGYWVLQNCAILCSFKLFEEAQKMHKNKGRNKGRPSTRQMDRKDQNVETDNQEIATEIQKMDMRKISKQIELLGSSHMTWKQRKELENRKVISLGGKPPKKQRLPLSIAKVVMKNQKEREKKLLEQNMVLGRFGGNFSGGSKRSMEKQRPENRVLKASEGRFRNGVLDVKHLLHATPSRDRSSGAHVFRESKKGNGKQNKGKQMIGMGP</sequence>
<dbReference type="GO" id="GO:0016757">
    <property type="term" value="F:glycosyltransferase activity"/>
    <property type="evidence" value="ECO:0007669"/>
    <property type="project" value="UniProtKB-KW"/>
</dbReference>
<evidence type="ECO:0000313" key="10">
    <source>
        <dbReference type="EMBL" id="PQQ20976.1"/>
    </source>
</evidence>
<feature type="transmembrane region" description="Helical" evidence="9">
    <location>
        <begin position="90"/>
        <end position="107"/>
    </location>
</feature>
<evidence type="ECO:0000256" key="1">
    <source>
        <dbReference type="ARBA" id="ARBA00004141"/>
    </source>
</evidence>
<evidence type="ECO:0000256" key="6">
    <source>
        <dbReference type="ARBA" id="ARBA00022989"/>
    </source>
</evidence>
<name>A0A315B3Q0_PRUYE</name>
<feature type="transmembrane region" description="Helical" evidence="9">
    <location>
        <begin position="59"/>
        <end position="78"/>
    </location>
</feature>
<feature type="transmembrane region" description="Helical" evidence="9">
    <location>
        <begin position="149"/>
        <end position="168"/>
    </location>
</feature>
<proteinExistence type="inferred from homology"/>
<dbReference type="Pfam" id="PF15375">
    <property type="entry name" value="FSAF1"/>
    <property type="match status" value="1"/>
</dbReference>
<gene>
    <name evidence="10" type="ORF">Pyn_08658</name>
</gene>
<dbReference type="Proteomes" id="UP000250321">
    <property type="component" value="Unassembled WGS sequence"/>
</dbReference>
<evidence type="ECO:0000256" key="5">
    <source>
        <dbReference type="ARBA" id="ARBA00022692"/>
    </source>
</evidence>
<dbReference type="Pfam" id="PF06432">
    <property type="entry name" value="GPI2"/>
    <property type="match status" value="1"/>
</dbReference>
<dbReference type="PANTHER" id="PTHR12982">
    <property type="entry name" value="PHOSPHATIDYLINOSITOL GLYCAN, CLASS C"/>
    <property type="match status" value="1"/>
</dbReference>
<evidence type="ECO:0000256" key="4">
    <source>
        <dbReference type="ARBA" id="ARBA00022502"/>
    </source>
</evidence>
<reference evidence="10 11" key="1">
    <citation type="submission" date="2018-02" db="EMBL/GenBank/DDBJ databases">
        <title>Draft genome of wild Prunus yedoensis var. nudiflora.</title>
        <authorList>
            <person name="Baek S."/>
            <person name="Kim J.-H."/>
            <person name="Choi K."/>
            <person name="Kim G.-B."/>
            <person name="Cho A."/>
            <person name="Jang H."/>
            <person name="Shin C.-H."/>
            <person name="Yu H.-J."/>
            <person name="Mun J.-H."/>
        </authorList>
    </citation>
    <scope>NUCLEOTIDE SEQUENCE [LARGE SCALE GENOMIC DNA]</scope>
    <source>
        <strain evidence="11">cv. Jeju island</strain>
        <tissue evidence="10">Leaf</tissue>
    </source>
</reference>
<dbReference type="OrthoDB" id="196709at2759"/>
<evidence type="ECO:0000256" key="2">
    <source>
        <dbReference type="ARBA" id="ARBA00004687"/>
    </source>
</evidence>
<dbReference type="InterPro" id="IPR027973">
    <property type="entry name" value="FSAF1-like"/>
</dbReference>
<keyword evidence="10" id="KW-0808">Transferase</keyword>
<keyword evidence="6 9" id="KW-1133">Transmembrane helix</keyword>
<keyword evidence="10" id="KW-0328">Glycosyltransferase</keyword>
<comment type="caution">
    <text evidence="10">The sequence shown here is derived from an EMBL/GenBank/DDBJ whole genome shotgun (WGS) entry which is preliminary data.</text>
</comment>
<dbReference type="AlphaFoldDB" id="A0A315B3Q0"/>
<dbReference type="InterPro" id="IPR009450">
    <property type="entry name" value="Plno_GlcNAc_GPI2"/>
</dbReference>
<keyword evidence="4" id="KW-0337">GPI-anchor biosynthesis</keyword>
<feature type="compositionally biased region" description="Basic residues" evidence="8">
    <location>
        <begin position="287"/>
        <end position="296"/>
    </location>
</feature>
<feature type="compositionally biased region" description="Low complexity" evidence="8">
    <location>
        <begin position="457"/>
        <end position="470"/>
    </location>
</feature>
<feature type="region of interest" description="Disordered" evidence="8">
    <location>
        <begin position="287"/>
        <end position="311"/>
    </location>
</feature>
<dbReference type="STRING" id="2094558.A0A315B3Q0"/>
<dbReference type="PANTHER" id="PTHR12982:SF0">
    <property type="entry name" value="PHOSPHATIDYLINOSITOL N-ACETYLGLUCOSAMINYLTRANSFERASE SUBUNIT C"/>
    <property type="match status" value="1"/>
</dbReference>
<keyword evidence="5 9" id="KW-0812">Transmembrane</keyword>
<organism evidence="10 11">
    <name type="scientific">Prunus yedoensis var. nudiflora</name>
    <dbReference type="NCBI Taxonomy" id="2094558"/>
    <lineage>
        <taxon>Eukaryota</taxon>
        <taxon>Viridiplantae</taxon>
        <taxon>Streptophyta</taxon>
        <taxon>Embryophyta</taxon>
        <taxon>Tracheophyta</taxon>
        <taxon>Spermatophyta</taxon>
        <taxon>Magnoliopsida</taxon>
        <taxon>eudicotyledons</taxon>
        <taxon>Gunneridae</taxon>
        <taxon>Pentapetalae</taxon>
        <taxon>rosids</taxon>
        <taxon>fabids</taxon>
        <taxon>Rosales</taxon>
        <taxon>Rosaceae</taxon>
        <taxon>Amygdaloideae</taxon>
        <taxon>Amygdaleae</taxon>
        <taxon>Prunus</taxon>
    </lineage>
</organism>
<comment type="similarity">
    <text evidence="3">Belongs to the PIGC family.</text>
</comment>
<feature type="transmembrane region" description="Helical" evidence="9">
    <location>
        <begin position="119"/>
        <end position="137"/>
    </location>
</feature>
<protein>
    <submittedName>
        <fullName evidence="10">Phosphatidylinositol N-acetylglucosaminyltransferase subunit C</fullName>
    </submittedName>
</protein>
<accession>A0A315B3Q0</accession>
<evidence type="ECO:0000256" key="8">
    <source>
        <dbReference type="SAM" id="MobiDB-lite"/>
    </source>
</evidence>
<evidence type="ECO:0000256" key="9">
    <source>
        <dbReference type="SAM" id="Phobius"/>
    </source>
</evidence>
<feature type="compositionally biased region" description="Basic and acidic residues" evidence="8">
    <location>
        <begin position="438"/>
        <end position="454"/>
    </location>
</feature>
<keyword evidence="11" id="KW-1185">Reference proteome</keyword>
<comment type="pathway">
    <text evidence="2">Glycolipid biosynthesis; glycosylphosphatidylinositol-anchor biosynthesis.</text>
</comment>
<dbReference type="UniPathway" id="UPA00196"/>
<dbReference type="GO" id="GO:0000506">
    <property type="term" value="C:glycosylphosphatidylinositol-N-acetylglucosaminyltransferase (GPI-GnT) complex"/>
    <property type="evidence" value="ECO:0007669"/>
    <property type="project" value="TreeGrafter"/>
</dbReference>
<evidence type="ECO:0000256" key="7">
    <source>
        <dbReference type="ARBA" id="ARBA00023136"/>
    </source>
</evidence>
<keyword evidence="7 9" id="KW-0472">Membrane</keyword>
<dbReference type="EMBL" id="PJQY01000021">
    <property type="protein sequence ID" value="PQQ20976.1"/>
    <property type="molecule type" value="Genomic_DNA"/>
</dbReference>